<comment type="function">
    <text evidence="3">Required for maturation of urease via the functional incorporation of the urease nickel metallocenter.</text>
</comment>
<gene>
    <name evidence="3" type="primary">ureD</name>
    <name evidence="4" type="ORF">M3202_14845</name>
</gene>
<organism evidence="4 5">
    <name type="scientific">Halalkalibacter oceani</name>
    <dbReference type="NCBI Taxonomy" id="1653776"/>
    <lineage>
        <taxon>Bacteria</taxon>
        <taxon>Bacillati</taxon>
        <taxon>Bacillota</taxon>
        <taxon>Bacilli</taxon>
        <taxon>Bacillales</taxon>
        <taxon>Bacillaceae</taxon>
        <taxon>Halalkalibacter</taxon>
    </lineage>
</organism>
<sequence length="266" mass="29639">MSHAAAAFQTLQGRLDLSFAHHRGKTRMMSCYQLPPLKASRALYPDDDGAATVYLVDTSGGIASGDENRMTISASAAAKVHLIQQSSTKIYPARLDGEVSKQSLSFDISEESSLYWHPETTIPFAGSRFVQTIEIALDSSSTCYFAEILSPGRLEHAESFQYESLDLKLSVAYEGRQIAYDRLRFQPDATPQLGMLDDYYYGSAWFFSPDFGESAAELQEACPIDQDCRFAVTSLDPVGFHARWLSRDLCLLKAHMKSFFQHISTL</sequence>
<dbReference type="RefSeq" id="WP_251224101.1">
    <property type="nucleotide sequence ID" value="NZ_JAMBOL010000014.1"/>
</dbReference>
<dbReference type="Pfam" id="PF01774">
    <property type="entry name" value="UreD"/>
    <property type="match status" value="1"/>
</dbReference>
<dbReference type="AlphaFoldDB" id="A0A9X2DTR5"/>
<comment type="caution">
    <text evidence="4">The sequence shown here is derived from an EMBL/GenBank/DDBJ whole genome shotgun (WGS) entry which is preliminary data.</text>
</comment>
<evidence type="ECO:0000313" key="4">
    <source>
        <dbReference type="EMBL" id="MCM3715347.1"/>
    </source>
</evidence>
<dbReference type="GO" id="GO:0005737">
    <property type="term" value="C:cytoplasm"/>
    <property type="evidence" value="ECO:0007669"/>
    <property type="project" value="UniProtKB-SubCell"/>
</dbReference>
<comment type="subunit">
    <text evidence="3">UreD, UreF and UreG form a complex that acts as a GTP-hydrolysis-dependent molecular chaperone, activating the urease apoprotein by helping to assemble the nickel containing metallocenter of UreC. The UreE protein probably delivers the nickel.</text>
</comment>
<evidence type="ECO:0000256" key="3">
    <source>
        <dbReference type="HAMAP-Rule" id="MF_01384"/>
    </source>
</evidence>
<name>A0A9X2DTR5_9BACI</name>
<evidence type="ECO:0000256" key="2">
    <source>
        <dbReference type="ARBA" id="ARBA00023186"/>
    </source>
</evidence>
<protein>
    <recommendedName>
        <fullName evidence="3">Urease accessory protein UreD</fullName>
    </recommendedName>
</protein>
<accession>A0A9X2DTR5</accession>
<keyword evidence="3" id="KW-0996">Nickel insertion</keyword>
<keyword evidence="5" id="KW-1185">Reference proteome</keyword>
<proteinExistence type="inferred from homology"/>
<dbReference type="Proteomes" id="UP001139179">
    <property type="component" value="Unassembled WGS sequence"/>
</dbReference>
<keyword evidence="2 3" id="KW-0143">Chaperone</keyword>
<evidence type="ECO:0000256" key="1">
    <source>
        <dbReference type="ARBA" id="ARBA00007177"/>
    </source>
</evidence>
<dbReference type="GO" id="GO:0016151">
    <property type="term" value="F:nickel cation binding"/>
    <property type="evidence" value="ECO:0007669"/>
    <property type="project" value="UniProtKB-UniRule"/>
</dbReference>
<keyword evidence="3" id="KW-0963">Cytoplasm</keyword>
<reference evidence="4" key="1">
    <citation type="submission" date="2022-05" db="EMBL/GenBank/DDBJ databases">
        <title>Comparative Genomics of Spacecraft Associated Microbes.</title>
        <authorList>
            <person name="Tran M.T."/>
            <person name="Wright A."/>
            <person name="Seuylemezian A."/>
            <person name="Eisen J."/>
            <person name="Coil D."/>
        </authorList>
    </citation>
    <scope>NUCLEOTIDE SEQUENCE</scope>
    <source>
        <strain evidence="4">214.1.1</strain>
    </source>
</reference>
<dbReference type="HAMAP" id="MF_01384">
    <property type="entry name" value="UreD"/>
    <property type="match status" value="1"/>
</dbReference>
<dbReference type="EMBL" id="JAMBOL010000014">
    <property type="protein sequence ID" value="MCM3715347.1"/>
    <property type="molecule type" value="Genomic_DNA"/>
</dbReference>
<dbReference type="PANTHER" id="PTHR33643">
    <property type="entry name" value="UREASE ACCESSORY PROTEIN D"/>
    <property type="match status" value="1"/>
</dbReference>
<dbReference type="InterPro" id="IPR002669">
    <property type="entry name" value="UreD"/>
</dbReference>
<comment type="similarity">
    <text evidence="1 3">Belongs to the UreD family.</text>
</comment>
<dbReference type="PANTHER" id="PTHR33643:SF1">
    <property type="entry name" value="UREASE ACCESSORY PROTEIN D"/>
    <property type="match status" value="1"/>
</dbReference>
<evidence type="ECO:0000313" key="5">
    <source>
        <dbReference type="Proteomes" id="UP001139179"/>
    </source>
</evidence>
<comment type="subcellular location">
    <subcellularLocation>
        <location evidence="3">Cytoplasm</location>
    </subcellularLocation>
</comment>